<sequence length="126" mass="13966">MKTNKILIISNNDAVALSAWAVADAWEAVFAGSDEQALELAQQQPFGAIVVDGTDGSLNPLKLRALLPILQPDVAVFHYAGEGTDTLRTRVKDHFVRLRYERIRRFLVLDDSRGASWSQLPQFSAN</sequence>
<comment type="caution">
    <text evidence="1">The sequence shown here is derived from an EMBL/GenBank/DDBJ whole genome shotgun (WGS) entry which is preliminary data.</text>
</comment>
<dbReference type="Proteomes" id="UP001501725">
    <property type="component" value="Unassembled WGS sequence"/>
</dbReference>
<keyword evidence="2" id="KW-1185">Reference proteome</keyword>
<dbReference type="RefSeq" id="WP_345252858.1">
    <property type="nucleotide sequence ID" value="NZ_BAABGY010000001.1"/>
</dbReference>
<reference evidence="2" key="1">
    <citation type="journal article" date="2019" name="Int. J. Syst. Evol. Microbiol.">
        <title>The Global Catalogue of Microorganisms (GCM) 10K type strain sequencing project: providing services to taxonomists for standard genome sequencing and annotation.</title>
        <authorList>
            <consortium name="The Broad Institute Genomics Platform"/>
            <consortium name="The Broad Institute Genome Sequencing Center for Infectious Disease"/>
            <person name="Wu L."/>
            <person name="Ma J."/>
        </authorList>
    </citation>
    <scope>NUCLEOTIDE SEQUENCE [LARGE SCALE GENOMIC DNA]</scope>
    <source>
        <strain evidence="2">JCM 17919</strain>
    </source>
</reference>
<gene>
    <name evidence="1" type="ORF">GCM10023184_03250</name>
</gene>
<organism evidence="1 2">
    <name type="scientific">Flaviaesturariibacter amylovorans</name>
    <dbReference type="NCBI Taxonomy" id="1084520"/>
    <lineage>
        <taxon>Bacteria</taxon>
        <taxon>Pseudomonadati</taxon>
        <taxon>Bacteroidota</taxon>
        <taxon>Chitinophagia</taxon>
        <taxon>Chitinophagales</taxon>
        <taxon>Chitinophagaceae</taxon>
        <taxon>Flaviaestuariibacter</taxon>
    </lineage>
</organism>
<protein>
    <recommendedName>
        <fullName evidence="3">Response regulator transcription factor</fullName>
    </recommendedName>
</protein>
<dbReference type="EMBL" id="BAABGY010000001">
    <property type="protein sequence ID" value="GAA4318799.1"/>
    <property type="molecule type" value="Genomic_DNA"/>
</dbReference>
<proteinExistence type="predicted"/>
<name>A0ABP8G762_9BACT</name>
<evidence type="ECO:0008006" key="3">
    <source>
        <dbReference type="Google" id="ProtNLM"/>
    </source>
</evidence>
<evidence type="ECO:0000313" key="2">
    <source>
        <dbReference type="Proteomes" id="UP001501725"/>
    </source>
</evidence>
<evidence type="ECO:0000313" key="1">
    <source>
        <dbReference type="EMBL" id="GAA4318799.1"/>
    </source>
</evidence>
<accession>A0ABP8G762</accession>